<feature type="region of interest" description="Disordered" evidence="1">
    <location>
        <begin position="47"/>
        <end position="69"/>
    </location>
</feature>
<evidence type="ECO:0000256" key="1">
    <source>
        <dbReference type="SAM" id="MobiDB-lite"/>
    </source>
</evidence>
<name>A0A1G9MFZ6_9ACTN</name>
<proteinExistence type="predicted"/>
<evidence type="ECO:0000313" key="3">
    <source>
        <dbReference type="Proteomes" id="UP000198683"/>
    </source>
</evidence>
<dbReference type="AlphaFoldDB" id="A0A1G9MFZ6"/>
<sequence length="133" mass="14819">MAKAGVKIDVDVRLDLKLGPDIIEHELNEAASRGLYLAAEHVLTEAGPRTPWREGHLEKSGDPRERPGAVAVDNGRLEAALGYDIAYAARQHEEMDWQHLIKGEPKWLERTLRAEASTVHKIIGTQLERALRG</sequence>
<dbReference type="EMBL" id="FNFB01000028">
    <property type="protein sequence ID" value="SDL73192.1"/>
    <property type="molecule type" value="Genomic_DNA"/>
</dbReference>
<accession>A0A1G9MFZ6</accession>
<evidence type="ECO:0000313" key="2">
    <source>
        <dbReference type="EMBL" id="SDL73192.1"/>
    </source>
</evidence>
<protein>
    <submittedName>
        <fullName evidence="2">Uncharacterized protein</fullName>
    </submittedName>
</protein>
<gene>
    <name evidence="2" type="ORF">SAMN05421874_12825</name>
</gene>
<keyword evidence="3" id="KW-1185">Reference proteome</keyword>
<dbReference type="Proteomes" id="UP000198683">
    <property type="component" value="Unassembled WGS sequence"/>
</dbReference>
<dbReference type="STRING" id="683260.SAMN05421874_12825"/>
<feature type="compositionally biased region" description="Basic and acidic residues" evidence="1">
    <location>
        <begin position="51"/>
        <end position="67"/>
    </location>
</feature>
<organism evidence="2 3">
    <name type="scientific">Nonomuraea maritima</name>
    <dbReference type="NCBI Taxonomy" id="683260"/>
    <lineage>
        <taxon>Bacteria</taxon>
        <taxon>Bacillati</taxon>
        <taxon>Actinomycetota</taxon>
        <taxon>Actinomycetes</taxon>
        <taxon>Streptosporangiales</taxon>
        <taxon>Streptosporangiaceae</taxon>
        <taxon>Nonomuraea</taxon>
    </lineage>
</organism>
<reference evidence="2 3" key="1">
    <citation type="submission" date="2016-10" db="EMBL/GenBank/DDBJ databases">
        <authorList>
            <person name="de Groot N.N."/>
        </authorList>
    </citation>
    <scope>NUCLEOTIDE SEQUENCE [LARGE SCALE GENOMIC DNA]</scope>
    <source>
        <strain evidence="2 3">CGMCC 4.5681</strain>
    </source>
</reference>